<evidence type="ECO:0000259" key="4">
    <source>
        <dbReference type="Pfam" id="PF13439"/>
    </source>
</evidence>
<keyword evidence="2 5" id="KW-0808">Transferase</keyword>
<dbReference type="GO" id="GO:0016757">
    <property type="term" value="F:glycosyltransferase activity"/>
    <property type="evidence" value="ECO:0007669"/>
    <property type="project" value="UniProtKB-KW"/>
</dbReference>
<dbReference type="Proteomes" id="UP000008229">
    <property type="component" value="Chromosome"/>
</dbReference>
<organism evidence="5 6">
    <name type="scientific">Conexibacter woesei (strain DSM 14684 / CCUG 47730 / CIP 108061 / JCM 11494 / NBRC 100937 / ID131577)</name>
    <dbReference type="NCBI Taxonomy" id="469383"/>
    <lineage>
        <taxon>Bacteria</taxon>
        <taxon>Bacillati</taxon>
        <taxon>Actinomycetota</taxon>
        <taxon>Thermoleophilia</taxon>
        <taxon>Solirubrobacterales</taxon>
        <taxon>Conexibacteraceae</taxon>
        <taxon>Conexibacter</taxon>
    </lineage>
</organism>
<evidence type="ECO:0000313" key="6">
    <source>
        <dbReference type="Proteomes" id="UP000008229"/>
    </source>
</evidence>
<evidence type="ECO:0000256" key="1">
    <source>
        <dbReference type="ARBA" id="ARBA00022676"/>
    </source>
</evidence>
<sequence>MPCVHAPLRTVGINALFLDPGRSGGPETYLRELVGALVEEAPGVRFSIVTTRRGAAALVRDGWRERVDVIALPADEGERVRRQVAEQVLLPRLARRRGFDVLHSLASVAPIRPGVPSVITVHDATFFTHRTFGLLTTLGMRVIVSQAARRADELLTVSAAAHDQICSVMGIAPERIAVVPNGVGRANRVAAGDHADVRARLALDGDRLVLCVAAKRPHKNQEVLVRAAPLLGERTDVVLAGHPEAYDAELRRIAAETGARRVRFADYVSDADLEALWELADCAVFPTLVEGFGLPVLEAMAHGVPVACSDIPVLREVGGDAPCYFDPHDPASVAAAAERAIAESERRVALGREQAARFSWPAAARATLEGYERAVAAHGAR</sequence>
<reference evidence="5 6" key="1">
    <citation type="journal article" date="2010" name="Stand. Genomic Sci.">
        <title>Complete genome sequence of Conexibacter woesei type strain (ID131577).</title>
        <authorList>
            <person name="Pukall R."/>
            <person name="Lapidus A."/>
            <person name="Glavina Del Rio T."/>
            <person name="Copeland A."/>
            <person name="Tice H."/>
            <person name="Cheng J.-F."/>
            <person name="Lucas S."/>
            <person name="Chen F."/>
            <person name="Nolan M."/>
            <person name="Bruce D."/>
            <person name="Goodwin L."/>
            <person name="Pitluck S."/>
            <person name="Mavromatis K."/>
            <person name="Ivanova N."/>
            <person name="Ovchinnikova G."/>
            <person name="Pati A."/>
            <person name="Chen A."/>
            <person name="Palaniappan K."/>
            <person name="Land M."/>
            <person name="Hauser L."/>
            <person name="Chang Y.-J."/>
            <person name="Jeffries C.D."/>
            <person name="Chain P."/>
            <person name="Meincke L."/>
            <person name="Sims D."/>
            <person name="Brettin T."/>
            <person name="Detter J.C."/>
            <person name="Rohde M."/>
            <person name="Goeker M."/>
            <person name="Bristow J."/>
            <person name="Eisen J.A."/>
            <person name="Markowitz V."/>
            <person name="Kyrpides N.C."/>
            <person name="Klenk H.-P."/>
            <person name="Hugenholtz P."/>
        </authorList>
    </citation>
    <scope>NUCLEOTIDE SEQUENCE [LARGE SCALE GENOMIC DNA]</scope>
    <source>
        <strain evidence="6">DSM 14684 / CIP 108061 / JCM 11494 / NBRC 100937 / ID131577</strain>
    </source>
</reference>
<keyword evidence="6" id="KW-1185">Reference proteome</keyword>
<evidence type="ECO:0000313" key="5">
    <source>
        <dbReference type="EMBL" id="ADB53903.1"/>
    </source>
</evidence>
<gene>
    <name evidence="5" type="ordered locus">Cwoe_5498</name>
</gene>
<dbReference type="PANTHER" id="PTHR46401">
    <property type="entry name" value="GLYCOSYLTRANSFERASE WBBK-RELATED"/>
    <property type="match status" value="1"/>
</dbReference>
<dbReference type="Pfam" id="PF00534">
    <property type="entry name" value="Glycos_transf_1"/>
    <property type="match status" value="1"/>
</dbReference>
<dbReference type="Pfam" id="PF13439">
    <property type="entry name" value="Glyco_transf_4"/>
    <property type="match status" value="1"/>
</dbReference>
<feature type="domain" description="Glycosyl transferase family 1" evidence="3">
    <location>
        <begin position="200"/>
        <end position="353"/>
    </location>
</feature>
<dbReference type="EMBL" id="CP001854">
    <property type="protein sequence ID" value="ADB53903.1"/>
    <property type="molecule type" value="Genomic_DNA"/>
</dbReference>
<evidence type="ECO:0000256" key="2">
    <source>
        <dbReference type="ARBA" id="ARBA00022679"/>
    </source>
</evidence>
<dbReference type="AlphaFoldDB" id="D3EZR5"/>
<dbReference type="CAZy" id="GT4">
    <property type="family name" value="Glycosyltransferase Family 4"/>
</dbReference>
<dbReference type="CDD" id="cd03809">
    <property type="entry name" value="GT4_MtfB-like"/>
    <property type="match status" value="1"/>
</dbReference>
<dbReference type="STRING" id="469383.Cwoe_5498"/>
<proteinExistence type="predicted"/>
<accession>D3EZR5</accession>
<protein>
    <submittedName>
        <fullName evidence="5">Glycosyl transferase group 1</fullName>
    </submittedName>
</protein>
<dbReference type="HOGENOM" id="CLU_009583_27_6_11"/>
<dbReference type="Gene3D" id="3.40.50.2000">
    <property type="entry name" value="Glycogen Phosphorylase B"/>
    <property type="match status" value="2"/>
</dbReference>
<dbReference type="KEGG" id="cwo:Cwoe_5498"/>
<dbReference type="GO" id="GO:0009103">
    <property type="term" value="P:lipopolysaccharide biosynthetic process"/>
    <property type="evidence" value="ECO:0007669"/>
    <property type="project" value="TreeGrafter"/>
</dbReference>
<dbReference type="InterPro" id="IPR028098">
    <property type="entry name" value="Glyco_trans_4-like_N"/>
</dbReference>
<reference evidence="6" key="2">
    <citation type="submission" date="2010-01" db="EMBL/GenBank/DDBJ databases">
        <title>The complete genome of Conexibacter woesei DSM 14684.</title>
        <authorList>
            <consortium name="US DOE Joint Genome Institute (JGI-PGF)"/>
            <person name="Lucas S."/>
            <person name="Copeland A."/>
            <person name="Lapidus A."/>
            <person name="Glavina del Rio T."/>
            <person name="Dalin E."/>
            <person name="Tice H."/>
            <person name="Bruce D."/>
            <person name="Goodwin L."/>
            <person name="Pitluck S."/>
            <person name="Kyrpides N."/>
            <person name="Mavromatis K."/>
            <person name="Ivanova N."/>
            <person name="Mikhailova N."/>
            <person name="Chertkov O."/>
            <person name="Brettin T."/>
            <person name="Detter J.C."/>
            <person name="Han C."/>
            <person name="Larimer F."/>
            <person name="Land M."/>
            <person name="Hauser L."/>
            <person name="Markowitz V."/>
            <person name="Cheng J.-F."/>
            <person name="Hugenholtz P."/>
            <person name="Woyke T."/>
            <person name="Wu D."/>
            <person name="Pukall R."/>
            <person name="Steenblock K."/>
            <person name="Schneider S."/>
            <person name="Klenk H.-P."/>
            <person name="Eisen J.A."/>
        </authorList>
    </citation>
    <scope>NUCLEOTIDE SEQUENCE [LARGE SCALE GENOMIC DNA]</scope>
    <source>
        <strain evidence="6">DSM 14684 / CIP 108061 / JCM 11494 / NBRC 100937 / ID131577</strain>
    </source>
</reference>
<dbReference type="InterPro" id="IPR001296">
    <property type="entry name" value="Glyco_trans_1"/>
</dbReference>
<evidence type="ECO:0000259" key="3">
    <source>
        <dbReference type="Pfam" id="PF00534"/>
    </source>
</evidence>
<dbReference type="eggNOG" id="COG0438">
    <property type="taxonomic scope" value="Bacteria"/>
</dbReference>
<feature type="domain" description="Glycosyltransferase subfamily 4-like N-terminal" evidence="4">
    <location>
        <begin position="24"/>
        <end position="183"/>
    </location>
</feature>
<name>D3EZR5_CONWI</name>
<dbReference type="PANTHER" id="PTHR46401:SF2">
    <property type="entry name" value="GLYCOSYLTRANSFERASE WBBK-RELATED"/>
    <property type="match status" value="1"/>
</dbReference>
<dbReference type="SUPFAM" id="SSF53756">
    <property type="entry name" value="UDP-Glycosyltransferase/glycogen phosphorylase"/>
    <property type="match status" value="1"/>
</dbReference>
<keyword evidence="1" id="KW-0328">Glycosyltransferase</keyword>